<name>A0ABR3AK15_PHYBL</name>
<evidence type="ECO:0000313" key="3">
    <source>
        <dbReference type="Proteomes" id="UP001448207"/>
    </source>
</evidence>
<dbReference type="InterPro" id="IPR039905">
    <property type="entry name" value="CD2BP2/Lin1"/>
</dbReference>
<reference evidence="2 3" key="1">
    <citation type="submission" date="2024-04" db="EMBL/GenBank/DDBJ databases">
        <title>Symmetric and asymmetric DNA N6-adenine methylation regulates different biological responses in Mucorales.</title>
        <authorList>
            <consortium name="Lawrence Berkeley National Laboratory"/>
            <person name="Lax C."/>
            <person name="Mondo S.J."/>
            <person name="Osorio-Concepcion M."/>
            <person name="Muszewska A."/>
            <person name="Corrochano-Luque M."/>
            <person name="Gutierrez G."/>
            <person name="Riley R."/>
            <person name="Lipzen A."/>
            <person name="Guo J."/>
            <person name="Hundley H."/>
            <person name="Amirebrahimi M."/>
            <person name="Ng V."/>
            <person name="Lorenzo-Gutierrez D."/>
            <person name="Binder U."/>
            <person name="Yang J."/>
            <person name="Song Y."/>
            <person name="Canovas D."/>
            <person name="Navarro E."/>
            <person name="Freitag M."/>
            <person name="Gabaldon T."/>
            <person name="Grigoriev I.V."/>
            <person name="Corrochano L.M."/>
            <person name="Nicolas F.E."/>
            <person name="Garre V."/>
        </authorList>
    </citation>
    <scope>NUCLEOTIDE SEQUENCE [LARGE SCALE GENOMIC DNA]</scope>
    <source>
        <strain evidence="2 3">L51</strain>
    </source>
</reference>
<sequence>MSNGKRAKGSFDIEDNEGPSSSNKKRVRFNTKTPVQSTDDFEIDHEEILEPTKQRRGGVNADAYVSDDEEVDGGAYGSESEGESEEEKPAEPQGDDYDMFADEAPAVDASTKKKKKKLELNEIEGQEFGSHDVEDLDDKVPDGKKEPAVMAFNMQQEMEEGSFDAQGNYVPNKGDPQAFHDRWMEGISRKDMVAAREAQTKREANEALLEAARQAAMPQTQNEVYLELVNQLKPGQSVREALSTLASASSAKVPAWKQKLLDKKNKNKPKANPKQALSEEEEAERKKKVERITELADQMMALGHFGIYEDTFETMIRHLRREGVVGEDWLPKQ</sequence>
<dbReference type="PANTHER" id="PTHR13138:SF3">
    <property type="entry name" value="CD2 ANTIGEN CYTOPLASMIC TAIL-BINDING PROTEIN 2"/>
    <property type="match status" value="1"/>
</dbReference>
<dbReference type="PANTHER" id="PTHR13138">
    <property type="entry name" value="PROTEIN LIN1"/>
    <property type="match status" value="1"/>
</dbReference>
<proteinExistence type="predicted"/>
<accession>A0ABR3AK15</accession>
<gene>
    <name evidence="2" type="ORF">J3Q64DRAFT_1771303</name>
</gene>
<dbReference type="Proteomes" id="UP001448207">
    <property type="component" value="Unassembled WGS sequence"/>
</dbReference>
<feature type="region of interest" description="Disordered" evidence="1">
    <location>
        <begin position="257"/>
        <end position="288"/>
    </location>
</feature>
<organism evidence="2 3">
    <name type="scientific">Phycomyces blakesleeanus</name>
    <dbReference type="NCBI Taxonomy" id="4837"/>
    <lineage>
        <taxon>Eukaryota</taxon>
        <taxon>Fungi</taxon>
        <taxon>Fungi incertae sedis</taxon>
        <taxon>Mucoromycota</taxon>
        <taxon>Mucoromycotina</taxon>
        <taxon>Mucoromycetes</taxon>
        <taxon>Mucorales</taxon>
        <taxon>Phycomycetaceae</taxon>
        <taxon>Phycomyces</taxon>
    </lineage>
</organism>
<feature type="compositionally biased region" description="Acidic residues" evidence="1">
    <location>
        <begin position="80"/>
        <end position="98"/>
    </location>
</feature>
<comment type="caution">
    <text evidence="2">The sequence shown here is derived from an EMBL/GenBank/DDBJ whole genome shotgun (WGS) entry which is preliminary data.</text>
</comment>
<dbReference type="EMBL" id="JBCLYO010000031">
    <property type="protein sequence ID" value="KAL0076365.1"/>
    <property type="molecule type" value="Genomic_DNA"/>
</dbReference>
<protein>
    <recommendedName>
        <fullName evidence="4">GYF domain-containing protein</fullName>
    </recommendedName>
</protein>
<evidence type="ECO:0000256" key="1">
    <source>
        <dbReference type="SAM" id="MobiDB-lite"/>
    </source>
</evidence>
<feature type="region of interest" description="Disordered" evidence="1">
    <location>
        <begin position="1"/>
        <end position="98"/>
    </location>
</feature>
<evidence type="ECO:0008006" key="4">
    <source>
        <dbReference type="Google" id="ProtNLM"/>
    </source>
</evidence>
<evidence type="ECO:0000313" key="2">
    <source>
        <dbReference type="EMBL" id="KAL0076365.1"/>
    </source>
</evidence>
<keyword evidence="3" id="KW-1185">Reference proteome</keyword>